<dbReference type="Proteomes" id="UP001302662">
    <property type="component" value="Chromosome"/>
</dbReference>
<comment type="similarity">
    <text evidence="5">Belongs to the beta-RFA-P synthase family.</text>
</comment>
<dbReference type="EMBL" id="CP131062">
    <property type="protein sequence ID" value="WNY29203.1"/>
    <property type="molecule type" value="Genomic_DNA"/>
</dbReference>
<comment type="catalytic activity">
    <reaction evidence="5">
        <text>5-phospho-alpha-D-ribose 1-diphosphate + 4-hydroxybenzoate + H(+) = 4-(beta-D-ribofuranosyl)phenol 5'-phosphate + CO2 + diphosphate</text>
        <dbReference type="Rhea" id="RHEA:48556"/>
        <dbReference type="ChEBI" id="CHEBI:15378"/>
        <dbReference type="ChEBI" id="CHEBI:16526"/>
        <dbReference type="ChEBI" id="CHEBI:17879"/>
        <dbReference type="ChEBI" id="CHEBI:33019"/>
        <dbReference type="ChEBI" id="CHEBI:58017"/>
        <dbReference type="ChEBI" id="CHEBI:82767"/>
        <dbReference type="EC" id="2.4.2.54"/>
    </reaction>
</comment>
<dbReference type="Pfam" id="PF08544">
    <property type="entry name" value="GHMP_kinases_C"/>
    <property type="match status" value="1"/>
</dbReference>
<dbReference type="Gene3D" id="3.30.230.10">
    <property type="match status" value="1"/>
</dbReference>
<sequence>MVTFIVLQSLLLLVSMFEIKTPSRIHMGLIDMNGGLGRLDGSVGLALADGGISLRAKRSDSVIVTERFENGDVLPCDPVFAAQIAGIAAALLPENEGALFEFSSPVRQHIGLGSGTQIALSTATAVNELYGLGKSVKELAQITRRGGTSGIGVLAFEHGGFIVDSGHNAADKNGFLPSSRSTAPPANMLLRLDFPDWDVIVAIPPKVGISGEEEKHFFQSVCPVPIEEVRETSHIILMQMLPAIIEQNIEGLGNAVNSLQKLGFKKHEVAVQPPEVKTVIDLMLKNGLYGAGISSFGPAVYGFSEDKNQSEEIRSLLLEKMPPGSEVLITKANNKGAEYHG</sequence>
<dbReference type="InterPro" id="IPR036554">
    <property type="entry name" value="GHMP_kinase_C_sf"/>
</dbReference>
<evidence type="ECO:0000256" key="3">
    <source>
        <dbReference type="ARBA" id="ARBA00022741"/>
    </source>
</evidence>
<dbReference type="AlphaFoldDB" id="A0AA96VAF5"/>
<comment type="function">
    <text evidence="5">Catalyzes the condensation of 4-aminobenzoate (pABA) with 5-phospho-alpha-D-ribose 1-diphosphate (PRPP) to produce beta-ribofuranosylaminobenzene 5'-phosphate (beta-RFA-P).</text>
</comment>
<evidence type="ECO:0000256" key="2">
    <source>
        <dbReference type="ARBA" id="ARBA00022679"/>
    </source>
</evidence>
<evidence type="ECO:0000259" key="6">
    <source>
        <dbReference type="Pfam" id="PF00288"/>
    </source>
</evidence>
<dbReference type="PANTHER" id="PTHR20861">
    <property type="entry name" value="HOMOSERINE/4-DIPHOSPHOCYTIDYL-2-C-METHYL-D-ERYTHRITOL KINASE"/>
    <property type="match status" value="1"/>
</dbReference>
<keyword evidence="4" id="KW-0067">ATP-binding</keyword>
<keyword evidence="2 5" id="KW-0808">Transferase</keyword>
<keyword evidence="9" id="KW-1185">Reference proteome</keyword>
<proteinExistence type="inferred from homology"/>
<feature type="domain" description="GHMP kinase N-terminal" evidence="6">
    <location>
        <begin position="91"/>
        <end position="160"/>
    </location>
</feature>
<dbReference type="GO" id="GO:0043793">
    <property type="term" value="F:beta-ribofuranosylaminobenzene 5'-phosphate synthase activity"/>
    <property type="evidence" value="ECO:0007669"/>
    <property type="project" value="UniProtKB-EC"/>
</dbReference>
<organism evidence="8 9">
    <name type="scientific">Methanimicrococcus stummii</name>
    <dbReference type="NCBI Taxonomy" id="3028294"/>
    <lineage>
        <taxon>Archaea</taxon>
        <taxon>Methanobacteriati</taxon>
        <taxon>Methanobacteriota</taxon>
        <taxon>Stenosarchaea group</taxon>
        <taxon>Methanomicrobia</taxon>
        <taxon>Methanosarcinales</taxon>
        <taxon>Methanosarcinaceae</taxon>
        <taxon>Methanimicrococcus</taxon>
    </lineage>
</organism>
<keyword evidence="1" id="KW-0028">Amino-acid biosynthesis</keyword>
<dbReference type="PANTHER" id="PTHR20861:SF6">
    <property type="entry name" value="BETA-RIBOFURANOSYLPHENOL 5'-PHOSPHATE SYNTHASE"/>
    <property type="match status" value="1"/>
</dbReference>
<evidence type="ECO:0000256" key="5">
    <source>
        <dbReference type="PIRNR" id="PIRNR004884"/>
    </source>
</evidence>
<evidence type="ECO:0000313" key="9">
    <source>
        <dbReference type="Proteomes" id="UP001302662"/>
    </source>
</evidence>
<dbReference type="Pfam" id="PF00288">
    <property type="entry name" value="GHMP_kinases_N"/>
    <property type="match status" value="1"/>
</dbReference>
<gene>
    <name evidence="8" type="ORF">MmiEs2_14270</name>
</gene>
<reference evidence="8 9" key="1">
    <citation type="submission" date="2023-07" db="EMBL/GenBank/DDBJ databases">
        <title>Closed genome sequence of Methanimicrococcus sp. Es2.</title>
        <authorList>
            <person name="Protasov E."/>
            <person name="Platt K."/>
            <person name="Reeh H."/>
            <person name="Poehlein A."/>
            <person name="Daniel R."/>
            <person name="Brune A."/>
        </authorList>
    </citation>
    <scope>NUCLEOTIDE SEQUENCE [LARGE SCALE GENOMIC DNA]</scope>
    <source>
        <strain evidence="8 9">Es2</strain>
    </source>
</reference>
<keyword evidence="3" id="KW-0547">Nucleotide-binding</keyword>
<dbReference type="SUPFAM" id="SSF54211">
    <property type="entry name" value="Ribosomal protein S5 domain 2-like"/>
    <property type="match status" value="1"/>
</dbReference>
<dbReference type="InterPro" id="IPR020568">
    <property type="entry name" value="Ribosomal_Su5_D2-typ_SF"/>
</dbReference>
<dbReference type="InterPro" id="IPR006204">
    <property type="entry name" value="GHMP_kinase_N_dom"/>
</dbReference>
<dbReference type="GO" id="GO:0005524">
    <property type="term" value="F:ATP binding"/>
    <property type="evidence" value="ECO:0007669"/>
    <property type="project" value="UniProtKB-UniRule"/>
</dbReference>
<comment type="pathway">
    <text evidence="5">Cofactor biosynthesis; 5,6,7,8-tetrahydromethanopterin biosynthesis.</text>
</comment>
<feature type="domain" description="GHMP kinase C-terminal" evidence="7">
    <location>
        <begin position="240"/>
        <end position="315"/>
    </location>
</feature>
<dbReference type="EC" id="2.4.2.54" evidence="5"/>
<dbReference type="InterPro" id="IPR014721">
    <property type="entry name" value="Ribsml_uS5_D2-typ_fold_subgr"/>
</dbReference>
<protein>
    <recommendedName>
        <fullName evidence="5">Beta-ribofuranosylaminobenzene 5'-phosphate synthase</fullName>
        <shortName evidence="5">Beta-RFA-P synthase</shortName>
        <ecNumber evidence="5">2.4.2.54</ecNumber>
    </recommendedName>
</protein>
<dbReference type="SUPFAM" id="SSF55060">
    <property type="entry name" value="GHMP Kinase, C-terminal domain"/>
    <property type="match status" value="1"/>
</dbReference>
<accession>A0AA96VAF5</accession>
<dbReference type="InterPro" id="IPR004422">
    <property type="entry name" value="RFAP_synthase"/>
</dbReference>
<dbReference type="PIRSF" id="PIRSF004884">
    <property type="entry name" value="Sugar_kin_arch"/>
    <property type="match status" value="1"/>
</dbReference>
<evidence type="ECO:0000313" key="8">
    <source>
        <dbReference type="EMBL" id="WNY29203.1"/>
    </source>
</evidence>
<dbReference type="NCBIfam" id="TIGR00144">
    <property type="entry name" value="beta_RFAP_syn"/>
    <property type="match status" value="1"/>
</dbReference>
<evidence type="ECO:0000259" key="7">
    <source>
        <dbReference type="Pfam" id="PF08544"/>
    </source>
</evidence>
<dbReference type="NCBIfam" id="NF040726">
    <property type="entry name" value="BetaRFA-P_synth"/>
    <property type="match status" value="1"/>
</dbReference>
<comment type="subunit">
    <text evidence="5">Homodimer.</text>
</comment>
<keyword evidence="5" id="KW-0328">Glycosyltransferase</keyword>
<dbReference type="KEGG" id="mees:MmiEs2_14270"/>
<evidence type="ECO:0000256" key="4">
    <source>
        <dbReference type="ARBA" id="ARBA00022840"/>
    </source>
</evidence>
<evidence type="ECO:0000256" key="1">
    <source>
        <dbReference type="ARBA" id="ARBA00022605"/>
    </source>
</evidence>
<dbReference type="InterPro" id="IPR053442">
    <property type="entry name" value="Beta-RFA-P_synthase"/>
</dbReference>
<dbReference type="InterPro" id="IPR013750">
    <property type="entry name" value="GHMP_kinase_C_dom"/>
</dbReference>
<dbReference type="GO" id="GO:0008652">
    <property type="term" value="P:amino acid biosynthetic process"/>
    <property type="evidence" value="ECO:0007669"/>
    <property type="project" value="UniProtKB-KW"/>
</dbReference>
<name>A0AA96VAF5_9EURY</name>